<proteinExistence type="predicted"/>
<dbReference type="EMBL" id="CM012444">
    <property type="protein sequence ID" value="RVE70031.1"/>
    <property type="molecule type" value="Genomic_DNA"/>
</dbReference>
<evidence type="ECO:0000256" key="1">
    <source>
        <dbReference type="SAM" id="MobiDB-lite"/>
    </source>
</evidence>
<reference evidence="2 3" key="2">
    <citation type="submission" date="2019-01" db="EMBL/GenBank/DDBJ databases">
        <title>A chromosome length genome reference of the Java medaka (oryzias javanicus).</title>
        <authorList>
            <person name="Herpin A."/>
            <person name="Takehana Y."/>
            <person name="Naruse K."/>
            <person name="Ansai S."/>
            <person name="Kawaguchi M."/>
        </authorList>
    </citation>
    <scope>NUCLEOTIDE SEQUENCE [LARGE SCALE GENOMIC DNA]</scope>
    <source>
        <strain evidence="2">RS831</strain>
        <tissue evidence="2">Whole body</tissue>
    </source>
</reference>
<protein>
    <submittedName>
        <fullName evidence="2">Uncharacterized protein</fullName>
    </submittedName>
</protein>
<dbReference type="AlphaFoldDB" id="A0A437D5P2"/>
<reference evidence="2 3" key="1">
    <citation type="submission" date="2018-11" db="EMBL/GenBank/DDBJ databases">
        <authorList>
            <person name="Lopez-Roques C."/>
            <person name="Donnadieu C."/>
            <person name="Bouchez O."/>
            <person name="Klopp C."/>
            <person name="Cabau C."/>
            <person name="Zahm M."/>
        </authorList>
    </citation>
    <scope>NUCLEOTIDE SEQUENCE [LARGE SCALE GENOMIC DNA]</scope>
    <source>
        <strain evidence="2">RS831</strain>
        <tissue evidence="2">Whole body</tissue>
    </source>
</reference>
<gene>
    <name evidence="2" type="ORF">OJAV_G00084000</name>
</gene>
<keyword evidence="3" id="KW-1185">Reference proteome</keyword>
<feature type="compositionally biased region" description="Polar residues" evidence="1">
    <location>
        <begin position="1"/>
        <end position="11"/>
    </location>
</feature>
<evidence type="ECO:0000313" key="2">
    <source>
        <dbReference type="EMBL" id="RVE70031.1"/>
    </source>
</evidence>
<accession>A0A437D5P2</accession>
<name>A0A437D5P2_ORYJA</name>
<sequence length="104" mass="11249">MEATPSQTSPPASDLMLELHQQEGRGSTARGERAPPGGQRAPPANPGFRRSREVCGSGIVERFLRLVSAAILARLPPGRRSAAGFLRSFLRHGGRSSTELHRQH</sequence>
<feature type="region of interest" description="Disordered" evidence="1">
    <location>
        <begin position="1"/>
        <end position="51"/>
    </location>
</feature>
<evidence type="ECO:0000313" key="3">
    <source>
        <dbReference type="Proteomes" id="UP000283210"/>
    </source>
</evidence>
<dbReference type="Proteomes" id="UP000283210">
    <property type="component" value="Chromosome 8"/>
</dbReference>
<organism evidence="2 3">
    <name type="scientific">Oryzias javanicus</name>
    <name type="common">Javanese ricefish</name>
    <name type="synonym">Aplocheilus javanicus</name>
    <dbReference type="NCBI Taxonomy" id="123683"/>
    <lineage>
        <taxon>Eukaryota</taxon>
        <taxon>Metazoa</taxon>
        <taxon>Chordata</taxon>
        <taxon>Craniata</taxon>
        <taxon>Vertebrata</taxon>
        <taxon>Euteleostomi</taxon>
        <taxon>Actinopterygii</taxon>
        <taxon>Neopterygii</taxon>
        <taxon>Teleostei</taxon>
        <taxon>Neoteleostei</taxon>
        <taxon>Acanthomorphata</taxon>
        <taxon>Ovalentaria</taxon>
        <taxon>Atherinomorphae</taxon>
        <taxon>Beloniformes</taxon>
        <taxon>Adrianichthyidae</taxon>
        <taxon>Oryziinae</taxon>
        <taxon>Oryzias</taxon>
    </lineage>
</organism>